<accession>A0A1X1YP50</accession>
<proteinExistence type="predicted"/>
<gene>
    <name evidence="1" type="ORF">AWC16_06965</name>
</gene>
<dbReference type="AlphaFoldDB" id="A0A1X1YP50"/>
<sequence>MLEAAVAGDHQLVGVDLTVNETGGSFDVDLGPEIEEGPVTVDAVDVDVSSLWYDEMEEFDGGTSVGEAHVEAKVTYSVCVYKSTLYSAPDDVRWEVVDHDWNDHYVRVSGEFEAELVYQYTIIDGYDHVDSLTLEDFVQLKDVSAPPLS</sequence>
<dbReference type="Proteomes" id="UP000193866">
    <property type="component" value="Unassembled WGS sequence"/>
</dbReference>
<evidence type="ECO:0000313" key="2">
    <source>
        <dbReference type="Proteomes" id="UP000193866"/>
    </source>
</evidence>
<keyword evidence="2" id="KW-1185">Reference proteome</keyword>
<protein>
    <submittedName>
        <fullName evidence="1">Uncharacterized protein</fullName>
    </submittedName>
</protein>
<dbReference type="EMBL" id="LQPG01000010">
    <property type="protein sequence ID" value="ORW12878.1"/>
    <property type="molecule type" value="Genomic_DNA"/>
</dbReference>
<name>A0A1X1YP50_9MYCO</name>
<reference evidence="1 2" key="1">
    <citation type="submission" date="2016-01" db="EMBL/GenBank/DDBJ databases">
        <title>The new phylogeny of the genus Mycobacterium.</title>
        <authorList>
            <person name="Tarcisio F."/>
            <person name="Conor M."/>
            <person name="Antonella G."/>
            <person name="Elisabetta G."/>
            <person name="Giulia F.S."/>
            <person name="Sara T."/>
            <person name="Anna F."/>
            <person name="Clotilde B."/>
            <person name="Roberto B."/>
            <person name="Veronica D.S."/>
            <person name="Fabio R."/>
            <person name="Monica P."/>
            <person name="Olivier J."/>
            <person name="Enrico T."/>
            <person name="Nicola S."/>
        </authorList>
    </citation>
    <scope>NUCLEOTIDE SEQUENCE [LARGE SCALE GENOMIC DNA]</scope>
    <source>
        <strain evidence="1 2">DSM 45394</strain>
    </source>
</reference>
<comment type="caution">
    <text evidence="1">The sequence shown here is derived from an EMBL/GenBank/DDBJ whole genome shotgun (WGS) entry which is preliminary data.</text>
</comment>
<organism evidence="1 2">
    <name type="scientific">Mycolicibacter longobardus</name>
    <dbReference type="NCBI Taxonomy" id="1108812"/>
    <lineage>
        <taxon>Bacteria</taxon>
        <taxon>Bacillati</taxon>
        <taxon>Actinomycetota</taxon>
        <taxon>Actinomycetes</taxon>
        <taxon>Mycobacteriales</taxon>
        <taxon>Mycobacteriaceae</taxon>
        <taxon>Mycolicibacter</taxon>
    </lineage>
</organism>
<evidence type="ECO:0000313" key="1">
    <source>
        <dbReference type="EMBL" id="ORW12878.1"/>
    </source>
</evidence>